<dbReference type="Gene3D" id="1.10.510.10">
    <property type="entry name" value="Transferase(Phosphotransferase) domain 1"/>
    <property type="match status" value="1"/>
</dbReference>
<evidence type="ECO:0000256" key="1">
    <source>
        <dbReference type="ARBA" id="ARBA00012513"/>
    </source>
</evidence>
<evidence type="ECO:0000256" key="3">
    <source>
        <dbReference type="ARBA" id="ARBA00022614"/>
    </source>
</evidence>
<dbReference type="InterPro" id="IPR001611">
    <property type="entry name" value="Leu-rich_rpt"/>
</dbReference>
<dbReference type="GO" id="GO:0004674">
    <property type="term" value="F:protein serine/threonine kinase activity"/>
    <property type="evidence" value="ECO:0007669"/>
    <property type="project" value="UniProtKB-KW"/>
</dbReference>
<dbReference type="InterPro" id="IPR003591">
    <property type="entry name" value="Leu-rich_rpt_typical-subtyp"/>
</dbReference>
<feature type="region of interest" description="Disordered" evidence="12">
    <location>
        <begin position="177"/>
        <end position="200"/>
    </location>
</feature>
<evidence type="ECO:0000256" key="12">
    <source>
        <dbReference type="SAM" id="MobiDB-lite"/>
    </source>
</evidence>
<keyword evidence="7" id="KW-0418">Kinase</keyword>
<sequence>MARSTALVEACRNRDIGMADLLLRHGARDDDCKALCVAARNRDDILIAKLLSIKAYPDPEYKLNKAAMTEDGVPSMSHLGVASLTYSTLFPNTAVMINWHNQQCDLAQVRTQWLVDAALTVNPKLKLNPRNQDIVLFAITRIDLSRNALSWVPSIIFQLHSLRYLNLAQNKMEKLPPAIDRTPAKSPSKKSSLSKTIKPVNTAGKPGYSAPVLEEVYLQDNRLEVVPEELFLLPSLVTLDVSNNKLQELPYVIWRSPKLKELNVAFNLLRELPSNPPEELLSAPGLLTFESKSGGSISDMSDSTEHSSNVDVSEDRNLSLDENLLDARTLQAACFIKSKSVQAVDLTHHNIWSRNVEVTEQILHNDENNQDNCSKLSSLNLAHNQFTSIPVALPCLAVNLTRLNMSYNSLRSMSHITSYPSSLKQVDLSHNQVCCWPSLPQVEGGDSTEHSMTTCYCALEPTGGKVLGKLPLLPGRRSLRSVILNYVCTHRRHLRLDNLRTLILADNKLSRIQLTTDDDGANNTTLEEDDTDWDVLNSPSNQNKTRLMFPNLSMLDISNNQLKEIPVNVHELNNLSVLNISGNCEINELPPQMGLLSRLWNLNTRGCRLQEPLKSMIDSKKYKTMDVIGYLKSVLEDARPYARMKLMIVGVQGIGKTSLLDQLRQEGFGSYKKKPAEHWAKRMGNKNINVKTARGTNMSTVGVDIGDWVYEKKIRGQSSYGPVVFRTWDFGGQREYYATHQYFLSKRSLYLVVWRIPDGQKGINEILQWLVNIQARAPNSPVLIVGTHYDVMSEYKPAANSEDLQQLIRDKFINVVDAEKCGLPRVLDTIEVSCKTRHNIKLLCNLVYDTVFSLRPPGSKELLLEQRVPATYLALEDVVTHISSERRHTGVDPVLNAEQYKAVVSAEMQYRFSRGFRDTAELHQATLFLHENGVLLHYDDATLKDLYFLDPQWLCDMLAHVVTIREINPFARTGVMKLDDLKHVFKSSKIGPIDTRGYIVNLLNKFEVALTWDSRTLLIPSLLPSEETLRSAHTQTVRVKIPVRSRGWAVRSKKAVTMSTASTLVGNSSFYTQSSPDKFRLRKPSPGPHKISSPSFPEEGQEVTATSNCEITHRSDPECSIRRLLLMSYFPSGFWSRLITRVLADDTIVDIVRSFFITPKEVVQDANMVQLLDVRAEWVLWQTGMELRYADVTLFRMKEVLPNLRNSPTDYRQLRFRLKQEGLWGDVDLINTSILEIYFPVDTLVIKRPIADEYGAGEPIGYQAIVLDPSPEFTAQLLALAVDHIDILLEDWYPTLGTRFVHTSEGKFLVTRLVPCPRCLVSTAGEIDSGLPQKVDHWDNQQSPDNYPGLAEALHQAEQDNQYVGGRVRKSQESCTSDGDSGVGPESTGSSRMPSVEGHPDHLPGYDVGPSLEDQPPALFSWMVEECILAAYDHKCVICPTHGDVPLVQIAPDTIFMDLGERHLIRPENIKKGHLLGRGAFGFVFKGSCKLRGSNTFIDVAMKMLQPVQPGANSRQSAIIAYKAAQGKWDRDPLQYACKAYCTARQELNILLSLRHPHIVPLVGVCTRPLALVLDLAPQGALDAVLRHYRRSGARLGVYCLQALILQAAKAIEYLHQQHIIYRDLKSENVLVWEVPPPFQDNLDNNVHIKLADYGISRLTLPSGTKGFGGTEGFMAPEIMRYNGEEEYTEKVDCFSFGMFIYELLTLHQPFEGHESVKECILEGGRPPLTYRETLYPSYMLDLMVLCWSQSPRDRPSASQIVSIASAPEFTHLCDTVSLSHLAPVVSTAVVLLPNFAEEGVHSAELWLPCSNSRCDLLLASDRGWLQYSTHSMPQRPTVACAVEGNVWIGDCVGQIHGYQGCDCRPLFSYVMDPEAPEQSSVCSLLPLVSLQRVAVGLSNGRLFLVRSDMLPISPTMGEGSFVMTELGSSPVLHSLTAVFVDHGRVCELWCGETHGQISIFSIRENIVSSHDIVNHFEPVIENINVLNLVSTQCPNYCDAGEVSVCSYVYPGCIVYQWDPTSRTILNKLDCSKLVPCSESLKSISIEEHLSPGKCQVTSLAMLNNELYIGTTWGCIVVAERSSMRPITVFRPFEEEVRMIVPLPRLNYEDEKKSNYPLVATIGRGYRTLIARYTDTVITPSVLSPQAFDRDRDRGRNMYALLWHAGQWAAA</sequence>
<dbReference type="SMART" id="SM00364">
    <property type="entry name" value="LRR_BAC"/>
    <property type="match status" value="8"/>
</dbReference>
<keyword evidence="5" id="KW-0677">Repeat</keyword>
<feature type="domain" description="Roc" evidence="14">
    <location>
        <begin position="637"/>
        <end position="854"/>
    </location>
</feature>
<keyword evidence="4" id="KW-0808">Transferase</keyword>
<feature type="region of interest" description="Disordered" evidence="12">
    <location>
        <begin position="294"/>
        <end position="313"/>
    </location>
</feature>
<dbReference type="Pfam" id="PF00069">
    <property type="entry name" value="Pkinase"/>
    <property type="match status" value="1"/>
</dbReference>
<evidence type="ECO:0000256" key="8">
    <source>
        <dbReference type="ARBA" id="ARBA00022840"/>
    </source>
</evidence>
<keyword evidence="6 11" id="KW-0547">Nucleotide-binding</keyword>
<dbReference type="InterPro" id="IPR050647">
    <property type="entry name" value="Plant_LRR-RLKs"/>
</dbReference>
<dbReference type="SUPFAM" id="SSF56112">
    <property type="entry name" value="Protein kinase-like (PK-like)"/>
    <property type="match status" value="1"/>
</dbReference>
<dbReference type="InterPro" id="IPR000719">
    <property type="entry name" value="Prot_kinase_dom"/>
</dbReference>
<dbReference type="Pfam" id="PF16095">
    <property type="entry name" value="COR-A"/>
    <property type="match status" value="1"/>
</dbReference>
<dbReference type="InterPro" id="IPR020859">
    <property type="entry name" value="ROC"/>
</dbReference>
<feature type="region of interest" description="Disordered" evidence="12">
    <location>
        <begin position="1074"/>
        <end position="1106"/>
    </location>
</feature>
<dbReference type="FunFam" id="1.10.510.10:FF:000749">
    <property type="entry name" value="Leucine-rich repeat kinase, isoform C"/>
    <property type="match status" value="1"/>
</dbReference>
<dbReference type="SMART" id="SM00369">
    <property type="entry name" value="LRR_TYP"/>
    <property type="match status" value="9"/>
</dbReference>
<dbReference type="EC" id="2.7.11.1" evidence="1"/>
<dbReference type="Gene3D" id="3.30.70.1390">
    <property type="entry name" value="ROC domain from the Parkinson's disease-associated leucine-rich repeat kinase 2"/>
    <property type="match status" value="1"/>
</dbReference>
<dbReference type="GO" id="GO:0033612">
    <property type="term" value="F:receptor serine/threonine kinase binding"/>
    <property type="evidence" value="ECO:0007669"/>
    <property type="project" value="TreeGrafter"/>
</dbReference>
<evidence type="ECO:0000256" key="7">
    <source>
        <dbReference type="ARBA" id="ARBA00022777"/>
    </source>
</evidence>
<dbReference type="PROSITE" id="PS00108">
    <property type="entry name" value="PROTEIN_KINASE_ST"/>
    <property type="match status" value="1"/>
</dbReference>
<feature type="region of interest" description="Disordered" evidence="12">
    <location>
        <begin position="1364"/>
        <end position="1410"/>
    </location>
</feature>
<comment type="catalytic activity">
    <reaction evidence="10">
        <text>L-seryl-[protein] + ATP = O-phospho-L-seryl-[protein] + ADP + H(+)</text>
        <dbReference type="Rhea" id="RHEA:17989"/>
        <dbReference type="Rhea" id="RHEA-COMP:9863"/>
        <dbReference type="Rhea" id="RHEA-COMP:11604"/>
        <dbReference type="ChEBI" id="CHEBI:15378"/>
        <dbReference type="ChEBI" id="CHEBI:29999"/>
        <dbReference type="ChEBI" id="CHEBI:30616"/>
        <dbReference type="ChEBI" id="CHEBI:83421"/>
        <dbReference type="ChEBI" id="CHEBI:456216"/>
        <dbReference type="EC" id="2.7.11.1"/>
    </reaction>
</comment>
<accession>A0A7R9E9N7</accession>
<feature type="binding site" evidence="11">
    <location>
        <position position="1503"/>
    </location>
    <ligand>
        <name>ATP</name>
        <dbReference type="ChEBI" id="CHEBI:30616"/>
    </ligand>
</feature>
<dbReference type="PROSITE" id="PS50011">
    <property type="entry name" value="PROTEIN_KINASE_DOM"/>
    <property type="match status" value="1"/>
</dbReference>
<keyword evidence="8 11" id="KW-0067">ATP-binding</keyword>
<evidence type="ECO:0000256" key="2">
    <source>
        <dbReference type="ARBA" id="ARBA00022527"/>
    </source>
</evidence>
<dbReference type="PRINTS" id="PR00449">
    <property type="entry name" value="RASTRNSFRMNG"/>
</dbReference>
<dbReference type="GO" id="GO:0005524">
    <property type="term" value="F:ATP binding"/>
    <property type="evidence" value="ECO:0007669"/>
    <property type="project" value="UniProtKB-UniRule"/>
</dbReference>
<comment type="catalytic activity">
    <reaction evidence="9">
        <text>L-threonyl-[protein] + ATP = O-phospho-L-threonyl-[protein] + ADP + H(+)</text>
        <dbReference type="Rhea" id="RHEA:46608"/>
        <dbReference type="Rhea" id="RHEA-COMP:11060"/>
        <dbReference type="Rhea" id="RHEA-COMP:11605"/>
        <dbReference type="ChEBI" id="CHEBI:15378"/>
        <dbReference type="ChEBI" id="CHEBI:30013"/>
        <dbReference type="ChEBI" id="CHEBI:30616"/>
        <dbReference type="ChEBI" id="CHEBI:61977"/>
        <dbReference type="ChEBI" id="CHEBI:456216"/>
        <dbReference type="EC" id="2.7.11.1"/>
    </reaction>
</comment>
<dbReference type="Gene3D" id="3.40.50.300">
    <property type="entry name" value="P-loop containing nucleotide triphosphate hydrolases"/>
    <property type="match status" value="1"/>
</dbReference>
<dbReference type="FunFam" id="3.40.50.300:FF:001518">
    <property type="entry name" value="Leucine-rich repeat kinase, isoform C"/>
    <property type="match status" value="1"/>
</dbReference>
<dbReference type="FunFam" id="3.30.70.1390:FF:000004">
    <property type="entry name" value="Leucine-rich repeat kinase, isoform C"/>
    <property type="match status" value="1"/>
</dbReference>
<dbReference type="InterPro" id="IPR011009">
    <property type="entry name" value="Kinase-like_dom_sf"/>
</dbReference>
<organism evidence="15">
    <name type="scientific">Timema monikensis</name>
    <dbReference type="NCBI Taxonomy" id="170555"/>
    <lineage>
        <taxon>Eukaryota</taxon>
        <taxon>Metazoa</taxon>
        <taxon>Ecdysozoa</taxon>
        <taxon>Arthropoda</taxon>
        <taxon>Hexapoda</taxon>
        <taxon>Insecta</taxon>
        <taxon>Pterygota</taxon>
        <taxon>Neoptera</taxon>
        <taxon>Polyneoptera</taxon>
        <taxon>Phasmatodea</taxon>
        <taxon>Timematodea</taxon>
        <taxon>Timematoidea</taxon>
        <taxon>Timematidae</taxon>
        <taxon>Timema</taxon>
    </lineage>
</organism>
<evidence type="ECO:0000259" key="13">
    <source>
        <dbReference type="PROSITE" id="PS50011"/>
    </source>
</evidence>
<dbReference type="PROSITE" id="PS51424">
    <property type="entry name" value="ROC"/>
    <property type="match status" value="1"/>
</dbReference>
<dbReference type="PANTHER" id="PTHR48056">
    <property type="entry name" value="LRR RECEPTOR-LIKE SERINE/THREONINE-PROTEIN KINASE-RELATED"/>
    <property type="match status" value="1"/>
</dbReference>
<evidence type="ECO:0000256" key="4">
    <source>
        <dbReference type="ARBA" id="ARBA00022679"/>
    </source>
</evidence>
<name>A0A7R9E9N7_9NEOP</name>
<evidence type="ECO:0000259" key="14">
    <source>
        <dbReference type="PROSITE" id="PS51424"/>
    </source>
</evidence>
<evidence type="ECO:0000256" key="6">
    <source>
        <dbReference type="ARBA" id="ARBA00022741"/>
    </source>
</evidence>
<dbReference type="GO" id="GO:0005737">
    <property type="term" value="C:cytoplasm"/>
    <property type="evidence" value="ECO:0007669"/>
    <property type="project" value="UniProtKB-ARBA"/>
</dbReference>
<dbReference type="InterPro" id="IPR027417">
    <property type="entry name" value="P-loop_NTPase"/>
</dbReference>
<dbReference type="Gene3D" id="3.80.10.10">
    <property type="entry name" value="Ribonuclease Inhibitor"/>
    <property type="match status" value="3"/>
</dbReference>
<protein>
    <recommendedName>
        <fullName evidence="1">non-specific serine/threonine protein kinase</fullName>
        <ecNumber evidence="1">2.7.11.1</ecNumber>
    </recommendedName>
</protein>
<feature type="compositionally biased region" description="Polar residues" evidence="12">
    <location>
        <begin position="294"/>
        <end position="311"/>
    </location>
</feature>
<dbReference type="Pfam" id="PF13855">
    <property type="entry name" value="LRR_8"/>
    <property type="match status" value="1"/>
</dbReference>
<dbReference type="SMART" id="SM00220">
    <property type="entry name" value="S_TKc"/>
    <property type="match status" value="1"/>
</dbReference>
<dbReference type="Pfam" id="PF23748">
    <property type="entry name" value="Beta-prop_LRRK2"/>
    <property type="match status" value="1"/>
</dbReference>
<evidence type="ECO:0000256" key="11">
    <source>
        <dbReference type="PROSITE-ProRule" id="PRU10141"/>
    </source>
</evidence>
<dbReference type="PROSITE" id="PS00107">
    <property type="entry name" value="PROTEIN_KINASE_ATP"/>
    <property type="match status" value="1"/>
</dbReference>
<feature type="compositionally biased region" description="Low complexity" evidence="12">
    <location>
        <begin position="185"/>
        <end position="198"/>
    </location>
</feature>
<dbReference type="InterPro" id="IPR017441">
    <property type="entry name" value="Protein_kinase_ATP_BS"/>
</dbReference>
<feature type="domain" description="Protein kinase" evidence="13">
    <location>
        <begin position="1470"/>
        <end position="1770"/>
    </location>
</feature>
<keyword evidence="2" id="KW-0723">Serine/threonine-protein kinase</keyword>
<dbReference type="InterPro" id="IPR008271">
    <property type="entry name" value="Ser/Thr_kinase_AS"/>
</dbReference>
<proteinExistence type="predicted"/>
<evidence type="ECO:0000256" key="9">
    <source>
        <dbReference type="ARBA" id="ARBA00047899"/>
    </source>
</evidence>
<evidence type="ECO:0000256" key="5">
    <source>
        <dbReference type="ARBA" id="ARBA00022737"/>
    </source>
</evidence>
<reference evidence="15" key="1">
    <citation type="submission" date="2020-11" db="EMBL/GenBank/DDBJ databases">
        <authorList>
            <person name="Tran Van P."/>
        </authorList>
    </citation>
    <scope>NUCLEOTIDE SEQUENCE</scope>
</reference>
<dbReference type="SUPFAM" id="SSF52540">
    <property type="entry name" value="P-loop containing nucleoside triphosphate hydrolases"/>
    <property type="match status" value="1"/>
</dbReference>
<dbReference type="PROSITE" id="PS51450">
    <property type="entry name" value="LRR"/>
    <property type="match status" value="3"/>
</dbReference>
<dbReference type="InterPro" id="IPR032675">
    <property type="entry name" value="LRR_dom_sf"/>
</dbReference>
<dbReference type="GO" id="GO:0009966">
    <property type="term" value="P:regulation of signal transduction"/>
    <property type="evidence" value="ECO:0007669"/>
    <property type="project" value="UniProtKB-ARBA"/>
</dbReference>
<dbReference type="EMBL" id="OB793805">
    <property type="protein sequence ID" value="CAD7428630.1"/>
    <property type="molecule type" value="Genomic_DNA"/>
</dbReference>
<keyword evidence="3" id="KW-0433">Leucine-rich repeat</keyword>
<dbReference type="InterPro" id="IPR056602">
    <property type="entry name" value="Beta-prop_LRRK2"/>
</dbReference>
<gene>
    <name evidence="15" type="ORF">TMSB3V08_LOCUS5427</name>
</gene>
<evidence type="ECO:0000313" key="15">
    <source>
        <dbReference type="EMBL" id="CAD7428630.1"/>
    </source>
</evidence>
<dbReference type="Pfam" id="PF08477">
    <property type="entry name" value="Roc"/>
    <property type="match status" value="1"/>
</dbReference>
<dbReference type="SUPFAM" id="SSF52058">
    <property type="entry name" value="L domain-like"/>
    <property type="match status" value="1"/>
</dbReference>
<dbReference type="PANTHER" id="PTHR48056:SF81">
    <property type="entry name" value="RECEPTOR PROTEIN-TYROSINE KINASE CEPR1"/>
    <property type="match status" value="1"/>
</dbReference>
<evidence type="ECO:0000256" key="10">
    <source>
        <dbReference type="ARBA" id="ARBA00048679"/>
    </source>
</evidence>
<dbReference type="InterPro" id="IPR032171">
    <property type="entry name" value="COR-A"/>
</dbReference>